<evidence type="ECO:0000256" key="6">
    <source>
        <dbReference type="SAM" id="MobiDB-lite"/>
    </source>
</evidence>
<feature type="domain" description="DNA2/NAM7 helicase helicase" evidence="7">
    <location>
        <begin position="115"/>
        <end position="150"/>
    </location>
</feature>
<keyword evidence="4" id="KW-0347">Helicase</keyword>
<dbReference type="GO" id="GO:0005524">
    <property type="term" value="F:ATP binding"/>
    <property type="evidence" value="ECO:0007669"/>
    <property type="project" value="UniProtKB-KW"/>
</dbReference>
<keyword evidence="3" id="KW-0378">Hydrolase</keyword>
<reference evidence="10" key="1">
    <citation type="submission" date="2017-02" db="UniProtKB">
        <authorList>
            <consortium name="WormBaseParasite"/>
        </authorList>
    </citation>
    <scope>IDENTIFICATION</scope>
</reference>
<evidence type="ECO:0000313" key="9">
    <source>
        <dbReference type="Proteomes" id="UP000046392"/>
    </source>
</evidence>
<organism evidence="9 10">
    <name type="scientific">Strongyloides papillosus</name>
    <name type="common">Intestinal threadworm</name>
    <dbReference type="NCBI Taxonomy" id="174720"/>
    <lineage>
        <taxon>Eukaryota</taxon>
        <taxon>Metazoa</taxon>
        <taxon>Ecdysozoa</taxon>
        <taxon>Nematoda</taxon>
        <taxon>Chromadorea</taxon>
        <taxon>Rhabditida</taxon>
        <taxon>Tylenchina</taxon>
        <taxon>Panagrolaimomorpha</taxon>
        <taxon>Strongyloidoidea</taxon>
        <taxon>Strongyloididae</taxon>
        <taxon>Strongyloides</taxon>
    </lineage>
</organism>
<feature type="region of interest" description="Disordered" evidence="6">
    <location>
        <begin position="1"/>
        <end position="20"/>
    </location>
</feature>
<evidence type="ECO:0000256" key="2">
    <source>
        <dbReference type="ARBA" id="ARBA00022741"/>
    </source>
</evidence>
<dbReference type="Pfam" id="PF13086">
    <property type="entry name" value="AAA_11"/>
    <property type="match status" value="2"/>
</dbReference>
<sequence length="344" mass="38578">MTSKRRRKKNTNKKQEPPTPVLLKEKLSLFKKGLEAEILAIKNLTLSDNTGKKSNVRNQAFYNLRAEKVYYHALHGRVIELCDNKIITLNTSTFQKGSMSSVAYSDKPVSFNGEFNATQQNAIKAALNSKRPILCIGGPPGTGKTQILVGDESAHIDTRTKSHKGFEKLENRASLISDYREKDVNSESIKDHCDLSVGPSYETKKDNINNSQIIFITAGSSDMGLIKKAGFIPDVVLFEEGSQIMECVSWRFLLSGKRSIVVGDHNQLVTNLNSKSAAKDCKLDVSIMEYLWNNLHGNDKIMLNVQYRMNEKIMKWSSKTFYENAMIADKSVENITLSDISSIK</sequence>
<dbReference type="InterPro" id="IPR041679">
    <property type="entry name" value="DNA2/NAM7-like_C"/>
</dbReference>
<accession>A0A0N5CAM0</accession>
<evidence type="ECO:0000256" key="1">
    <source>
        <dbReference type="ARBA" id="ARBA00007913"/>
    </source>
</evidence>
<dbReference type="Gene3D" id="3.40.50.300">
    <property type="entry name" value="P-loop containing nucleotide triphosphate hydrolases"/>
    <property type="match status" value="3"/>
</dbReference>
<keyword evidence="2" id="KW-0547">Nucleotide-binding</keyword>
<dbReference type="PANTHER" id="PTHR43788">
    <property type="entry name" value="DNA2/NAM7 HELICASE FAMILY MEMBER"/>
    <property type="match status" value="1"/>
</dbReference>
<comment type="similarity">
    <text evidence="1">Belongs to the DNA2/NAM7 helicase family.</text>
</comment>
<dbReference type="AlphaFoldDB" id="A0A0N5CAM0"/>
<feature type="compositionally biased region" description="Basic residues" evidence="6">
    <location>
        <begin position="1"/>
        <end position="12"/>
    </location>
</feature>
<evidence type="ECO:0000259" key="8">
    <source>
        <dbReference type="Pfam" id="PF13087"/>
    </source>
</evidence>
<evidence type="ECO:0000313" key="10">
    <source>
        <dbReference type="WBParaSite" id="SPAL_0001494100.1"/>
    </source>
</evidence>
<feature type="domain" description="DNA2/NAM7 helicase-like C-terminal" evidence="8">
    <location>
        <begin position="283"/>
        <end position="338"/>
    </location>
</feature>
<proteinExistence type="inferred from homology"/>
<evidence type="ECO:0000256" key="4">
    <source>
        <dbReference type="ARBA" id="ARBA00022806"/>
    </source>
</evidence>
<dbReference type="InterPro" id="IPR050534">
    <property type="entry name" value="Coronavir_polyprotein_1ab"/>
</dbReference>
<dbReference type="Pfam" id="PF13087">
    <property type="entry name" value="AAA_12"/>
    <property type="match status" value="1"/>
</dbReference>
<dbReference type="SUPFAM" id="SSF52540">
    <property type="entry name" value="P-loop containing nucleoside triphosphate hydrolases"/>
    <property type="match status" value="1"/>
</dbReference>
<dbReference type="GO" id="GO:0016787">
    <property type="term" value="F:hydrolase activity"/>
    <property type="evidence" value="ECO:0007669"/>
    <property type="project" value="UniProtKB-KW"/>
</dbReference>
<protein>
    <submittedName>
        <fullName evidence="10">AAA_11 domain-containing protein</fullName>
    </submittedName>
</protein>
<dbReference type="PANTHER" id="PTHR43788:SF8">
    <property type="entry name" value="DNA-BINDING PROTEIN SMUBP-2"/>
    <property type="match status" value="1"/>
</dbReference>
<dbReference type="Proteomes" id="UP000046392">
    <property type="component" value="Unplaced"/>
</dbReference>
<evidence type="ECO:0000256" key="5">
    <source>
        <dbReference type="ARBA" id="ARBA00022840"/>
    </source>
</evidence>
<dbReference type="WBParaSite" id="SPAL_0001494100.1">
    <property type="protein sequence ID" value="SPAL_0001494100.1"/>
    <property type="gene ID" value="SPAL_0001494100"/>
</dbReference>
<dbReference type="InterPro" id="IPR027417">
    <property type="entry name" value="P-loop_NTPase"/>
</dbReference>
<name>A0A0N5CAM0_STREA</name>
<keyword evidence="5" id="KW-0067">ATP-binding</keyword>
<dbReference type="InterPro" id="IPR041677">
    <property type="entry name" value="DNA2/NAM7_AAA_11"/>
</dbReference>
<dbReference type="STRING" id="174720.A0A0N5CAM0"/>
<evidence type="ECO:0000259" key="7">
    <source>
        <dbReference type="Pfam" id="PF13086"/>
    </source>
</evidence>
<feature type="domain" description="DNA2/NAM7 helicase helicase" evidence="7">
    <location>
        <begin position="194"/>
        <end position="270"/>
    </location>
</feature>
<keyword evidence="9" id="KW-1185">Reference proteome</keyword>
<dbReference type="GO" id="GO:0043139">
    <property type="term" value="F:5'-3' DNA helicase activity"/>
    <property type="evidence" value="ECO:0007669"/>
    <property type="project" value="TreeGrafter"/>
</dbReference>
<evidence type="ECO:0000256" key="3">
    <source>
        <dbReference type="ARBA" id="ARBA00022801"/>
    </source>
</evidence>